<dbReference type="Pfam" id="PF13410">
    <property type="entry name" value="GST_C_2"/>
    <property type="match status" value="1"/>
</dbReference>
<dbReference type="SFLD" id="SFLDG01150">
    <property type="entry name" value="Main.1:_Beta-like"/>
    <property type="match status" value="1"/>
</dbReference>
<keyword evidence="4" id="KW-1185">Reference proteome</keyword>
<dbReference type="PANTHER" id="PTHR44051:SF21">
    <property type="entry name" value="GLUTATHIONE S-TRANSFERASE FAMILY PROTEIN"/>
    <property type="match status" value="1"/>
</dbReference>
<evidence type="ECO:0000313" key="4">
    <source>
        <dbReference type="Proteomes" id="UP000758856"/>
    </source>
</evidence>
<dbReference type="Gene3D" id="1.20.1050.10">
    <property type="match status" value="1"/>
</dbReference>
<gene>
    <name evidence="2" type="primary">gstA</name>
    <name evidence="2" type="ORF">GCM10008170_03750</name>
    <name evidence="3" type="ORF">JOD31_001523</name>
</gene>
<reference evidence="2" key="1">
    <citation type="journal article" date="2014" name="Int. J. Syst. Evol. Microbiol.">
        <title>Complete genome sequence of Corynebacterium casei LMG S-19264T (=DSM 44701T), isolated from a smear-ripened cheese.</title>
        <authorList>
            <consortium name="US DOE Joint Genome Institute (JGI-PGF)"/>
            <person name="Walter F."/>
            <person name="Albersmeier A."/>
            <person name="Kalinowski J."/>
            <person name="Ruckert C."/>
        </authorList>
    </citation>
    <scope>NUCLEOTIDE SEQUENCE</scope>
    <source>
        <strain evidence="2">VKM B-1606</strain>
    </source>
</reference>
<dbReference type="InterPro" id="IPR036249">
    <property type="entry name" value="Thioredoxin-like_sf"/>
</dbReference>
<proteinExistence type="predicted"/>
<dbReference type="CDD" id="cd03207">
    <property type="entry name" value="GST_C_8"/>
    <property type="match status" value="1"/>
</dbReference>
<comment type="caution">
    <text evidence="2">The sequence shown here is derived from an EMBL/GenBank/DDBJ whole genome shotgun (WGS) entry which is preliminary data.</text>
</comment>
<dbReference type="EMBL" id="BSFF01000001">
    <property type="protein sequence ID" value="GLK54356.1"/>
    <property type="molecule type" value="Genomic_DNA"/>
</dbReference>
<evidence type="ECO:0000313" key="3">
    <source>
        <dbReference type="EMBL" id="MBM7851298.1"/>
    </source>
</evidence>
<dbReference type="SUPFAM" id="SSF52833">
    <property type="entry name" value="Thioredoxin-like"/>
    <property type="match status" value="1"/>
</dbReference>
<dbReference type="PROSITE" id="PS50404">
    <property type="entry name" value="GST_NTER"/>
    <property type="match status" value="1"/>
</dbReference>
<dbReference type="AlphaFoldDB" id="A0A9W6MQV0"/>
<dbReference type="Pfam" id="PF02798">
    <property type="entry name" value="GST_N"/>
    <property type="match status" value="1"/>
</dbReference>
<evidence type="ECO:0000259" key="1">
    <source>
        <dbReference type="PROSITE" id="PS50404"/>
    </source>
</evidence>
<organism evidence="2 5">
    <name type="scientific">Methylopila capsulata</name>
    <dbReference type="NCBI Taxonomy" id="61654"/>
    <lineage>
        <taxon>Bacteria</taxon>
        <taxon>Pseudomonadati</taxon>
        <taxon>Pseudomonadota</taxon>
        <taxon>Alphaproteobacteria</taxon>
        <taxon>Hyphomicrobiales</taxon>
        <taxon>Methylopilaceae</taxon>
        <taxon>Methylopila</taxon>
    </lineage>
</organism>
<dbReference type="Proteomes" id="UP000758856">
    <property type="component" value="Unassembled WGS sequence"/>
</dbReference>
<accession>A0A9W6MQV0</accession>
<protein>
    <submittedName>
        <fullName evidence="2">Glutathione S-transferase</fullName>
        <ecNumber evidence="3">2.5.1.18</ecNumber>
    </submittedName>
</protein>
<reference evidence="3 4" key="2">
    <citation type="submission" date="2021-01" db="EMBL/GenBank/DDBJ databases">
        <title>Genomic Encyclopedia of Type Strains, Phase IV (KMG-IV): sequencing the most valuable type-strain genomes for metagenomic binning, comparative biology and taxonomic classification.</title>
        <authorList>
            <person name="Goeker M."/>
        </authorList>
    </citation>
    <scope>NUCLEOTIDE SEQUENCE [LARGE SCALE GENOMIC DNA]</scope>
    <source>
        <strain evidence="3 4">DSM 6130</strain>
    </source>
</reference>
<dbReference type="InterPro" id="IPR004045">
    <property type="entry name" value="Glutathione_S-Trfase_N"/>
</dbReference>
<dbReference type="RefSeq" id="WP_204949692.1">
    <property type="nucleotide sequence ID" value="NZ_BSFF01000001.1"/>
</dbReference>
<dbReference type="InterPro" id="IPR040079">
    <property type="entry name" value="Glutathione_S-Trfase"/>
</dbReference>
<dbReference type="CDD" id="cd03046">
    <property type="entry name" value="GST_N_GTT1_like"/>
    <property type="match status" value="1"/>
</dbReference>
<dbReference type="SUPFAM" id="SSF47616">
    <property type="entry name" value="GST C-terminal domain-like"/>
    <property type="match status" value="1"/>
</dbReference>
<feature type="domain" description="GST N-terminal" evidence="1">
    <location>
        <begin position="2"/>
        <end position="89"/>
    </location>
</feature>
<keyword evidence="3" id="KW-0808">Transferase</keyword>
<dbReference type="Proteomes" id="UP001143400">
    <property type="component" value="Unassembled WGS sequence"/>
</dbReference>
<reference evidence="2" key="3">
    <citation type="submission" date="2023-01" db="EMBL/GenBank/DDBJ databases">
        <authorList>
            <person name="Sun Q."/>
            <person name="Evtushenko L."/>
        </authorList>
    </citation>
    <scope>NUCLEOTIDE SEQUENCE</scope>
    <source>
        <strain evidence="2">VKM B-1606</strain>
    </source>
</reference>
<sequence length="205" mass="22203">MAARFVLHHTPQSRAQRILWLLEESGESFEIVAHDFAARTHKTPEFLALNPDGKLPTLVDRGPDGAWETVVTESAAIVIHVADASADDGLAPAPSHPDRGAYLNWIVYMAAALEPALADAAFPRAEPPPPSAIGWPPYEATVARLAAQLANTPYILGDHFSAADVMVGAMLAWTRGWGRLPEPERFDAYLARLSARPAYKRAYGG</sequence>
<dbReference type="SFLD" id="SFLDS00019">
    <property type="entry name" value="Glutathione_Transferase_(cytos"/>
    <property type="match status" value="1"/>
</dbReference>
<dbReference type="PANTHER" id="PTHR44051">
    <property type="entry name" value="GLUTATHIONE S-TRANSFERASE-RELATED"/>
    <property type="match status" value="1"/>
</dbReference>
<dbReference type="InterPro" id="IPR036282">
    <property type="entry name" value="Glutathione-S-Trfase_C_sf"/>
</dbReference>
<dbReference type="SFLD" id="SFLDG00358">
    <property type="entry name" value="Main_(cytGST)"/>
    <property type="match status" value="1"/>
</dbReference>
<evidence type="ECO:0000313" key="2">
    <source>
        <dbReference type="EMBL" id="GLK54356.1"/>
    </source>
</evidence>
<dbReference type="GO" id="GO:0004364">
    <property type="term" value="F:glutathione transferase activity"/>
    <property type="evidence" value="ECO:0007669"/>
    <property type="project" value="UniProtKB-EC"/>
</dbReference>
<dbReference type="EC" id="2.5.1.18" evidence="3"/>
<dbReference type="Gene3D" id="3.40.30.10">
    <property type="entry name" value="Glutaredoxin"/>
    <property type="match status" value="1"/>
</dbReference>
<name>A0A9W6MQV0_9HYPH</name>
<dbReference type="EMBL" id="JAFBCY010000002">
    <property type="protein sequence ID" value="MBM7851298.1"/>
    <property type="molecule type" value="Genomic_DNA"/>
</dbReference>
<evidence type="ECO:0000313" key="5">
    <source>
        <dbReference type="Proteomes" id="UP001143400"/>
    </source>
</evidence>